<keyword evidence="7" id="KW-1185">Reference proteome</keyword>
<feature type="transmembrane region" description="Helical" evidence="5">
    <location>
        <begin position="187"/>
        <end position="207"/>
    </location>
</feature>
<dbReference type="GO" id="GO:0005886">
    <property type="term" value="C:plasma membrane"/>
    <property type="evidence" value="ECO:0007669"/>
    <property type="project" value="TreeGrafter"/>
</dbReference>
<dbReference type="Pfam" id="PF04479">
    <property type="entry name" value="RTA1"/>
    <property type="match status" value="2"/>
</dbReference>
<evidence type="ECO:0000313" key="6">
    <source>
        <dbReference type="EMBL" id="THH01812.1"/>
    </source>
</evidence>
<evidence type="ECO:0000256" key="5">
    <source>
        <dbReference type="SAM" id="Phobius"/>
    </source>
</evidence>
<accession>A0A4S4KT22</accession>
<dbReference type="GO" id="GO:0000324">
    <property type="term" value="C:fungal-type vacuole"/>
    <property type="evidence" value="ECO:0007669"/>
    <property type="project" value="TreeGrafter"/>
</dbReference>
<dbReference type="InterPro" id="IPR007568">
    <property type="entry name" value="RTA1"/>
</dbReference>
<evidence type="ECO:0000256" key="4">
    <source>
        <dbReference type="ARBA" id="ARBA00023136"/>
    </source>
</evidence>
<dbReference type="PANTHER" id="PTHR31465:SF9">
    <property type="entry name" value="SPHINGOID LONG-CHAIN BASE TRANSPORTER RSB1"/>
    <property type="match status" value="1"/>
</dbReference>
<proteinExistence type="predicted"/>
<keyword evidence="4 5" id="KW-0472">Membrane</keyword>
<dbReference type="Proteomes" id="UP000309038">
    <property type="component" value="Unassembled WGS sequence"/>
</dbReference>
<feature type="transmembrane region" description="Helical" evidence="5">
    <location>
        <begin position="41"/>
        <end position="63"/>
    </location>
</feature>
<keyword evidence="2 5" id="KW-0812">Transmembrane</keyword>
<comment type="caution">
    <text evidence="6">The sequence shown here is derived from an EMBL/GenBank/DDBJ whole genome shotgun (WGS) entry which is preliminary data.</text>
</comment>
<reference evidence="6 7" key="1">
    <citation type="submission" date="2019-02" db="EMBL/GenBank/DDBJ databases">
        <title>Genome sequencing of the rare red list fungi Phlebia centrifuga.</title>
        <authorList>
            <person name="Buettner E."/>
            <person name="Kellner H."/>
        </authorList>
    </citation>
    <scope>NUCLEOTIDE SEQUENCE [LARGE SCALE GENOMIC DNA]</scope>
    <source>
        <strain evidence="6 7">DSM 108282</strain>
    </source>
</reference>
<comment type="subcellular location">
    <subcellularLocation>
        <location evidence="1">Membrane</location>
        <topology evidence="1">Multi-pass membrane protein</topology>
    </subcellularLocation>
</comment>
<protein>
    <submittedName>
        <fullName evidence="6">Uncharacterized protein</fullName>
    </submittedName>
</protein>
<feature type="transmembrane region" description="Helical" evidence="5">
    <location>
        <begin position="132"/>
        <end position="153"/>
    </location>
</feature>
<dbReference type="AlphaFoldDB" id="A0A4S4KT22"/>
<evidence type="ECO:0000256" key="2">
    <source>
        <dbReference type="ARBA" id="ARBA00022692"/>
    </source>
</evidence>
<feature type="transmembrane region" description="Helical" evidence="5">
    <location>
        <begin position="16"/>
        <end position="34"/>
    </location>
</feature>
<dbReference type="PANTHER" id="PTHR31465">
    <property type="entry name" value="PROTEIN RTA1-RELATED"/>
    <property type="match status" value="1"/>
</dbReference>
<dbReference type="EMBL" id="SGPJ01000016">
    <property type="protein sequence ID" value="THH01812.1"/>
    <property type="molecule type" value="Genomic_DNA"/>
</dbReference>
<evidence type="ECO:0000256" key="3">
    <source>
        <dbReference type="ARBA" id="ARBA00022989"/>
    </source>
</evidence>
<organism evidence="6 7">
    <name type="scientific">Hermanssonia centrifuga</name>
    <dbReference type="NCBI Taxonomy" id="98765"/>
    <lineage>
        <taxon>Eukaryota</taxon>
        <taxon>Fungi</taxon>
        <taxon>Dikarya</taxon>
        <taxon>Basidiomycota</taxon>
        <taxon>Agaricomycotina</taxon>
        <taxon>Agaricomycetes</taxon>
        <taxon>Polyporales</taxon>
        <taxon>Meruliaceae</taxon>
        <taxon>Hermanssonia</taxon>
    </lineage>
</organism>
<gene>
    <name evidence="6" type="ORF">EW026_g959</name>
</gene>
<name>A0A4S4KT22_9APHY</name>
<keyword evidence="3 5" id="KW-1133">Transmembrane helix</keyword>
<evidence type="ECO:0000313" key="7">
    <source>
        <dbReference type="Proteomes" id="UP000309038"/>
    </source>
</evidence>
<feature type="transmembrane region" description="Helical" evidence="5">
    <location>
        <begin position="75"/>
        <end position="99"/>
    </location>
</feature>
<evidence type="ECO:0000256" key="1">
    <source>
        <dbReference type="ARBA" id="ARBA00004141"/>
    </source>
</evidence>
<sequence>MPAQNGTASDAANSPYSYVPIEGVCITFVVLFGLSTDSKIFLTCDIIALIVQGAGGGIAAGANNDVKTSNLGGNVMLAGIVFQLFALLVFISLATEFYIRFLTDRPIYPKSGSGGSIVTLSNSQLWTMRIKLMSLGLAISTTFILIRLGSFHFPALSVLTRNKTPSSIYRTAELGDGWTGRIVRTQVYFNVLDGGMVVIAIWALNFFHPGFLMFGSSMHEDEIMLKEQGSHRDSM</sequence>